<name>A0A317N173_9GAMM</name>
<dbReference type="EMBL" id="QGTJ01000001">
    <property type="protein sequence ID" value="PWV66013.1"/>
    <property type="molecule type" value="Genomic_DNA"/>
</dbReference>
<evidence type="ECO:0000313" key="2">
    <source>
        <dbReference type="EMBL" id="PWV66013.1"/>
    </source>
</evidence>
<organism evidence="2 3">
    <name type="scientific">Plasticicumulans acidivorans</name>
    <dbReference type="NCBI Taxonomy" id="886464"/>
    <lineage>
        <taxon>Bacteria</taxon>
        <taxon>Pseudomonadati</taxon>
        <taxon>Pseudomonadota</taxon>
        <taxon>Gammaproteobacteria</taxon>
        <taxon>Candidatus Competibacteraceae</taxon>
        <taxon>Plasticicumulans</taxon>
    </lineage>
</organism>
<keyword evidence="3" id="KW-1185">Reference proteome</keyword>
<sequence>MSVRICDAELDALRGLPYAARVLYLMGLRPCMDYRTGVAGRARRITYQQFREVLGIDPVPGVATAPSASDDQIKRLLAALERAGLIQRCSRLQQGDRSPRLRLIVRFLLAETDLTPAVESSVQIQAATRPPRWKASTDDGFVNSEINQLAALCEDRPTRRLGVRPPRPPVSGNKTTTTAPPPDPQLCGGDEDQRRSASAQRELPLIGMAPPVPIELPELRPAQRTAAARLLREFDPGLAQQIADEWAAAIVRGVVRDRLAYLHGLVRRAQAGTFAAESGAEIAAERDRRRRMAAAVAAAERASPVLVPIGERSDRLVKRSVGESGRSALLAAVGLRRMVDGCRG</sequence>
<evidence type="ECO:0000256" key="1">
    <source>
        <dbReference type="SAM" id="MobiDB-lite"/>
    </source>
</evidence>
<dbReference type="Proteomes" id="UP000246569">
    <property type="component" value="Unassembled WGS sequence"/>
</dbReference>
<dbReference type="OrthoDB" id="6174582at2"/>
<accession>A0A317N173</accession>
<comment type="caution">
    <text evidence="2">The sequence shown here is derived from an EMBL/GenBank/DDBJ whole genome shotgun (WGS) entry which is preliminary data.</text>
</comment>
<reference evidence="2 3" key="1">
    <citation type="submission" date="2018-05" db="EMBL/GenBank/DDBJ databases">
        <title>Genomic Encyclopedia of Type Strains, Phase IV (KMG-IV): sequencing the most valuable type-strain genomes for metagenomic binning, comparative biology and taxonomic classification.</title>
        <authorList>
            <person name="Goeker M."/>
        </authorList>
    </citation>
    <scope>NUCLEOTIDE SEQUENCE [LARGE SCALE GENOMIC DNA]</scope>
    <source>
        <strain evidence="2 3">DSM 23606</strain>
    </source>
</reference>
<proteinExistence type="predicted"/>
<dbReference type="AlphaFoldDB" id="A0A317N173"/>
<evidence type="ECO:0000313" key="3">
    <source>
        <dbReference type="Proteomes" id="UP000246569"/>
    </source>
</evidence>
<gene>
    <name evidence="2" type="ORF">C7443_101501</name>
</gene>
<protein>
    <submittedName>
        <fullName evidence="2">Uncharacterized protein</fullName>
    </submittedName>
</protein>
<feature type="region of interest" description="Disordered" evidence="1">
    <location>
        <begin position="156"/>
        <end position="201"/>
    </location>
</feature>
<dbReference type="RefSeq" id="WP_110016989.1">
    <property type="nucleotide sequence ID" value="NZ_QGTJ01000001.1"/>
</dbReference>